<dbReference type="Proteomes" id="UP001164539">
    <property type="component" value="Chromosome 2"/>
</dbReference>
<accession>A0ACC1YN48</accession>
<proteinExistence type="predicted"/>
<gene>
    <name evidence="1" type="ORF">OWV82_003446</name>
</gene>
<evidence type="ECO:0000313" key="1">
    <source>
        <dbReference type="EMBL" id="KAJ4724454.1"/>
    </source>
</evidence>
<comment type="caution">
    <text evidence="1">The sequence shown here is derived from an EMBL/GenBank/DDBJ whole genome shotgun (WGS) entry which is preliminary data.</text>
</comment>
<evidence type="ECO:0000313" key="2">
    <source>
        <dbReference type="Proteomes" id="UP001164539"/>
    </source>
</evidence>
<reference evidence="1 2" key="1">
    <citation type="journal article" date="2023" name="Science">
        <title>Complex scaffold remodeling in plant triterpene biosynthesis.</title>
        <authorList>
            <person name="De La Pena R."/>
            <person name="Hodgson H."/>
            <person name="Liu J.C."/>
            <person name="Stephenson M.J."/>
            <person name="Martin A.C."/>
            <person name="Owen C."/>
            <person name="Harkess A."/>
            <person name="Leebens-Mack J."/>
            <person name="Jimenez L.E."/>
            <person name="Osbourn A."/>
            <person name="Sattely E.S."/>
        </authorList>
    </citation>
    <scope>NUCLEOTIDE SEQUENCE [LARGE SCALE GENOMIC DNA]</scope>
    <source>
        <strain evidence="2">cv. JPN11</strain>
        <tissue evidence="1">Leaf</tissue>
    </source>
</reference>
<name>A0ACC1YN48_MELAZ</name>
<dbReference type="EMBL" id="CM051395">
    <property type="protein sequence ID" value="KAJ4724454.1"/>
    <property type="molecule type" value="Genomic_DNA"/>
</dbReference>
<sequence length="358" mass="39924">MAQILMFSLHSKILFLSLFMFMYMYFFMCSTTLAYDSSLVGYSPEHLTSMQKLHELFETWTSKHNKNYKTMGEKLHRVQIFKDNLMYIDQRNKEVSGYWLGLNKFADMSHEEFKNTYLGHNPKFPKRKLSTSGNFSHKDVKVVPESVDWRLKGAVTEVKNQSQCDSGWAFSAVAAVEGINQIVTGNLISLSEQHLIGCDSSNAGCEGGAMDNAFQFIVSNGGIYSQDDYPYTAEQGPCQRKPVQYAATISGYANVPRNDEESLLKALSNQPVSVAIDASGIDFQLYSGGVFSSPCESSLDHGVIAVGYGTIDGIDYIILKNSWGSNWGEEGYMRIKRNTGTPEGLCGINMMASYPIKN</sequence>
<protein>
    <submittedName>
        <fullName evidence="1">Cysteine proteinase</fullName>
    </submittedName>
</protein>
<organism evidence="1 2">
    <name type="scientific">Melia azedarach</name>
    <name type="common">Chinaberry tree</name>
    <dbReference type="NCBI Taxonomy" id="155640"/>
    <lineage>
        <taxon>Eukaryota</taxon>
        <taxon>Viridiplantae</taxon>
        <taxon>Streptophyta</taxon>
        <taxon>Embryophyta</taxon>
        <taxon>Tracheophyta</taxon>
        <taxon>Spermatophyta</taxon>
        <taxon>Magnoliopsida</taxon>
        <taxon>eudicotyledons</taxon>
        <taxon>Gunneridae</taxon>
        <taxon>Pentapetalae</taxon>
        <taxon>rosids</taxon>
        <taxon>malvids</taxon>
        <taxon>Sapindales</taxon>
        <taxon>Meliaceae</taxon>
        <taxon>Melia</taxon>
    </lineage>
</organism>
<keyword evidence="2" id="KW-1185">Reference proteome</keyword>